<evidence type="ECO:0000256" key="4">
    <source>
        <dbReference type="ARBA" id="ARBA00022692"/>
    </source>
</evidence>
<dbReference type="AlphaFoldDB" id="A0A5C6N960"/>
<dbReference type="EMBL" id="RHFK02000016">
    <property type="protein sequence ID" value="TWW63713.1"/>
    <property type="molecule type" value="Genomic_DNA"/>
</dbReference>
<evidence type="ECO:0000256" key="6">
    <source>
        <dbReference type="ARBA" id="ARBA00022824"/>
    </source>
</evidence>
<evidence type="ECO:0000256" key="14">
    <source>
        <dbReference type="SAM" id="Phobius"/>
    </source>
</evidence>
<keyword evidence="8 14" id="KW-0472">Membrane</keyword>
<keyword evidence="4 14" id="KW-0812">Transmembrane</keyword>
<gene>
    <name evidence="16" type="ORF">D4764_03G0007210</name>
</gene>
<dbReference type="PANTHER" id="PTHR13046:SF0">
    <property type="entry name" value="CAAX PRENYL PROTEASE 2"/>
    <property type="match status" value="1"/>
</dbReference>
<evidence type="ECO:0000313" key="17">
    <source>
        <dbReference type="Proteomes" id="UP000324091"/>
    </source>
</evidence>
<comment type="caution">
    <text evidence="16">The sequence shown here is derived from an EMBL/GenBank/DDBJ whole genome shotgun (WGS) entry which is preliminary data.</text>
</comment>
<evidence type="ECO:0000256" key="13">
    <source>
        <dbReference type="SAM" id="MobiDB-lite"/>
    </source>
</evidence>
<dbReference type="GO" id="GO:0071586">
    <property type="term" value="P:CAAX-box protein processing"/>
    <property type="evidence" value="ECO:0007669"/>
    <property type="project" value="InterPro"/>
</dbReference>
<feature type="transmembrane region" description="Helical" evidence="14">
    <location>
        <begin position="221"/>
        <end position="240"/>
    </location>
</feature>
<dbReference type="InterPro" id="IPR003675">
    <property type="entry name" value="Rce1/LyrA-like_dom"/>
</dbReference>
<dbReference type="GO" id="GO:0005789">
    <property type="term" value="C:endoplasmic reticulum membrane"/>
    <property type="evidence" value="ECO:0007669"/>
    <property type="project" value="UniProtKB-SubCell"/>
</dbReference>
<comment type="subcellular location">
    <subcellularLocation>
        <location evidence="1">Endoplasmic reticulum membrane</location>
        <topology evidence="1">Multi-pass membrane protein</topology>
    </subcellularLocation>
</comment>
<evidence type="ECO:0000256" key="7">
    <source>
        <dbReference type="ARBA" id="ARBA00022989"/>
    </source>
</evidence>
<dbReference type="InterPro" id="IPR039731">
    <property type="entry name" value="Rce1"/>
</dbReference>
<accession>A0A5C6N960</accession>
<evidence type="ECO:0000256" key="1">
    <source>
        <dbReference type="ARBA" id="ARBA00004477"/>
    </source>
</evidence>
<sequence length="439" mass="48839">MTTNSCNISPEEVKKGRPVFISTSSSTDARIQKAWRETAAEKEEEEEKKRSHRRRCVPDCSRSGWDAFTDFRTEIFLSHHCRVAFSDISTAHWHFQASVGGWFSSFGGSAAGLVPSSCLVPLVMAEQEGLSVTQFDSGQLAAVDGLCWLSVLSCLLLACSYVGSLYVWKSELPRDHPTVIKRRFTSVLVVSGLSPLFVLVWREFTGITTTPTLLALMGIRYEGLFSAIVLPLLLTMVLFLGPLMQQAMDCPWSLMDGIRVLLDPWFWSLCFSDVRWLRNQVVAPLTEELVFRACMLPMLVPCAGPSTAIFTCPLFFGVAHFHHVIEQLRFRQGSVTGIFLSAVFQFSYTAVFGAYTAFIFIRTGHLIGPVLCHSFCNYMGFPAISTAMEHPHRLTILSSYLLGVFLFLLLLFPFTDPSFYAAVTPVCSLSPSPSPLCLS</sequence>
<reference evidence="16 17" key="1">
    <citation type="submission" date="2019-04" db="EMBL/GenBank/DDBJ databases">
        <title>Chromosome genome assembly for Takifugu flavidus.</title>
        <authorList>
            <person name="Xiao S."/>
        </authorList>
    </citation>
    <scope>NUCLEOTIDE SEQUENCE [LARGE SCALE GENOMIC DNA]</scope>
    <source>
        <strain evidence="16">HTHZ2018</strain>
        <tissue evidence="16">Muscle</tissue>
    </source>
</reference>
<evidence type="ECO:0000256" key="2">
    <source>
        <dbReference type="ARBA" id="ARBA00006897"/>
    </source>
</evidence>
<evidence type="ECO:0000256" key="9">
    <source>
        <dbReference type="ARBA" id="ARBA00032607"/>
    </source>
</evidence>
<evidence type="ECO:0000256" key="12">
    <source>
        <dbReference type="ARBA" id="ARBA00049763"/>
    </source>
</evidence>
<keyword evidence="7 14" id="KW-1133">Transmembrane helix</keyword>
<comment type="catalytic activity">
    <reaction evidence="10">
        <text>Hydrolyzes the peptide bond -P2-(S-farnesyl or geranylgeranyl)C-P1'-P2'-P3'-COOH where P1' and P2' are amino acids with aliphatic sidechains and P3' is any C-terminal residue.</text>
        <dbReference type="EC" id="3.4.26.1"/>
    </reaction>
</comment>
<evidence type="ECO:0000256" key="5">
    <source>
        <dbReference type="ARBA" id="ARBA00022801"/>
    </source>
</evidence>
<organism evidence="16 17">
    <name type="scientific">Takifugu flavidus</name>
    <name type="common">sansaifugu</name>
    <dbReference type="NCBI Taxonomy" id="433684"/>
    <lineage>
        <taxon>Eukaryota</taxon>
        <taxon>Metazoa</taxon>
        <taxon>Chordata</taxon>
        <taxon>Craniata</taxon>
        <taxon>Vertebrata</taxon>
        <taxon>Euteleostomi</taxon>
        <taxon>Actinopterygii</taxon>
        <taxon>Neopterygii</taxon>
        <taxon>Teleostei</taxon>
        <taxon>Neoteleostei</taxon>
        <taxon>Acanthomorphata</taxon>
        <taxon>Eupercaria</taxon>
        <taxon>Tetraodontiformes</taxon>
        <taxon>Tetradontoidea</taxon>
        <taxon>Tetraodontidae</taxon>
        <taxon>Takifugu</taxon>
    </lineage>
</organism>
<evidence type="ECO:0000313" key="16">
    <source>
        <dbReference type="EMBL" id="TWW63713.1"/>
    </source>
</evidence>
<feature type="region of interest" description="Disordered" evidence="13">
    <location>
        <begin position="17"/>
        <end position="53"/>
    </location>
</feature>
<keyword evidence="3 16" id="KW-0645">Protease</keyword>
<feature type="transmembrane region" description="Helical" evidence="14">
    <location>
        <begin position="366"/>
        <end position="384"/>
    </location>
</feature>
<dbReference type="Pfam" id="PF02517">
    <property type="entry name" value="Rce1-like"/>
    <property type="match status" value="1"/>
</dbReference>
<evidence type="ECO:0000259" key="15">
    <source>
        <dbReference type="Pfam" id="PF02517"/>
    </source>
</evidence>
<evidence type="ECO:0000256" key="8">
    <source>
        <dbReference type="ARBA" id="ARBA00023136"/>
    </source>
</evidence>
<feature type="compositionally biased region" description="Basic and acidic residues" evidence="13">
    <location>
        <begin position="30"/>
        <end position="41"/>
    </location>
</feature>
<feature type="transmembrane region" description="Helical" evidence="14">
    <location>
        <begin position="396"/>
        <end position="415"/>
    </location>
</feature>
<feature type="domain" description="CAAX prenyl protease 2/Lysostaphin resistance protein A-like" evidence="15">
    <location>
        <begin position="275"/>
        <end position="379"/>
    </location>
</feature>
<comment type="similarity">
    <text evidence="2">Belongs to the peptidase U48 family.</text>
</comment>
<evidence type="ECO:0000256" key="3">
    <source>
        <dbReference type="ARBA" id="ARBA00022670"/>
    </source>
</evidence>
<dbReference type="Proteomes" id="UP000324091">
    <property type="component" value="Chromosome 3"/>
</dbReference>
<keyword evidence="5" id="KW-0378">Hydrolase</keyword>
<feature type="transmembrane region" description="Helical" evidence="14">
    <location>
        <begin position="148"/>
        <end position="168"/>
    </location>
</feature>
<keyword evidence="17" id="KW-1185">Reference proteome</keyword>
<feature type="transmembrane region" description="Helical" evidence="14">
    <location>
        <begin position="180"/>
        <end position="201"/>
    </location>
</feature>
<protein>
    <recommendedName>
        <fullName evidence="12">CAAX prenyl protease 2</fullName>
        <ecNumber evidence="11">3.4.26.1</ecNumber>
    </recommendedName>
    <alternativeName>
        <fullName evidence="9">Farnesylated proteins-converting enzyme 2</fullName>
    </alternativeName>
</protein>
<dbReference type="GO" id="GO:0004222">
    <property type="term" value="F:metalloendopeptidase activity"/>
    <property type="evidence" value="ECO:0007669"/>
    <property type="project" value="InterPro"/>
</dbReference>
<dbReference type="PANTHER" id="PTHR13046">
    <property type="entry name" value="PROTEASE U48 CAAX PRENYL PROTEASE RCE1"/>
    <property type="match status" value="1"/>
</dbReference>
<keyword evidence="6" id="KW-0256">Endoplasmic reticulum</keyword>
<feature type="transmembrane region" description="Helical" evidence="14">
    <location>
        <begin position="289"/>
        <end position="316"/>
    </location>
</feature>
<evidence type="ECO:0000256" key="10">
    <source>
        <dbReference type="ARBA" id="ARBA00047280"/>
    </source>
</evidence>
<feature type="transmembrane region" description="Helical" evidence="14">
    <location>
        <begin position="337"/>
        <end position="360"/>
    </location>
</feature>
<dbReference type="EC" id="3.4.26.1" evidence="11"/>
<proteinExistence type="inferred from homology"/>
<evidence type="ECO:0000256" key="11">
    <source>
        <dbReference type="ARBA" id="ARBA00049729"/>
    </source>
</evidence>
<name>A0A5C6N960_9TELE</name>